<keyword evidence="3" id="KW-0067">ATP-binding</keyword>
<dbReference type="AlphaFoldDB" id="X1M4A6"/>
<dbReference type="InterPro" id="IPR027417">
    <property type="entry name" value="P-loop_NTPase"/>
</dbReference>
<dbReference type="Pfam" id="PF08352">
    <property type="entry name" value="oligo_HPY"/>
    <property type="match status" value="1"/>
</dbReference>
<keyword evidence="2" id="KW-0547">Nucleotide-binding</keyword>
<dbReference type="EMBL" id="BARV01020336">
    <property type="protein sequence ID" value="GAI26178.1"/>
    <property type="molecule type" value="Genomic_DNA"/>
</dbReference>
<dbReference type="GO" id="GO:0016887">
    <property type="term" value="F:ATP hydrolysis activity"/>
    <property type="evidence" value="ECO:0007669"/>
    <property type="project" value="InterPro"/>
</dbReference>
<comment type="caution">
    <text evidence="6">The sequence shown here is derived from an EMBL/GenBank/DDBJ whole genome shotgun (WGS) entry which is preliminary data.</text>
</comment>
<dbReference type="Gene3D" id="3.40.50.300">
    <property type="entry name" value="P-loop containing nucleotide triphosphate hydrolases"/>
    <property type="match status" value="1"/>
</dbReference>
<dbReference type="PANTHER" id="PTHR43230">
    <property type="entry name" value="ABC-TYPE DIPEPTIDE/OLIGOPEPTIDE TRANSPORT SYSTEM, ATPASE COMPONENT"/>
    <property type="match status" value="1"/>
</dbReference>
<evidence type="ECO:0000259" key="4">
    <source>
        <dbReference type="Pfam" id="PF00005"/>
    </source>
</evidence>
<keyword evidence="1" id="KW-0813">Transport</keyword>
<evidence type="ECO:0000313" key="6">
    <source>
        <dbReference type="EMBL" id="GAI26178.1"/>
    </source>
</evidence>
<protein>
    <recommendedName>
        <fullName evidence="7">Oligopeptide/dipeptide ABC transporter C-terminal domain-containing protein</fullName>
    </recommendedName>
</protein>
<evidence type="ECO:0000259" key="5">
    <source>
        <dbReference type="Pfam" id="PF08352"/>
    </source>
</evidence>
<dbReference type="SUPFAM" id="SSF52540">
    <property type="entry name" value="P-loop containing nucleoside triphosphate hydrolases"/>
    <property type="match status" value="1"/>
</dbReference>
<dbReference type="InterPro" id="IPR013563">
    <property type="entry name" value="Oligopep_ABC_C"/>
</dbReference>
<evidence type="ECO:0000256" key="3">
    <source>
        <dbReference type="ARBA" id="ARBA00022840"/>
    </source>
</evidence>
<evidence type="ECO:0008006" key="7">
    <source>
        <dbReference type="Google" id="ProtNLM"/>
    </source>
</evidence>
<proteinExistence type="predicted"/>
<name>X1M4A6_9ZZZZ</name>
<dbReference type="GO" id="GO:0015833">
    <property type="term" value="P:peptide transport"/>
    <property type="evidence" value="ECO:0007669"/>
    <property type="project" value="InterPro"/>
</dbReference>
<gene>
    <name evidence="6" type="ORF">S06H3_33961</name>
</gene>
<accession>X1M4A6</accession>
<dbReference type="InterPro" id="IPR003439">
    <property type="entry name" value="ABC_transporter-like_ATP-bd"/>
</dbReference>
<evidence type="ECO:0000256" key="1">
    <source>
        <dbReference type="ARBA" id="ARBA00022448"/>
    </source>
</evidence>
<dbReference type="Pfam" id="PF00005">
    <property type="entry name" value="ABC_tran"/>
    <property type="match status" value="1"/>
</dbReference>
<dbReference type="GO" id="GO:0005524">
    <property type="term" value="F:ATP binding"/>
    <property type="evidence" value="ECO:0007669"/>
    <property type="project" value="UniProtKB-KW"/>
</dbReference>
<dbReference type="NCBIfam" id="TIGR01727">
    <property type="entry name" value="oligo_HPY"/>
    <property type="match status" value="1"/>
</dbReference>
<feature type="non-terminal residue" evidence="6">
    <location>
        <position position="1"/>
    </location>
</feature>
<feature type="domain" description="ABC transporter" evidence="4">
    <location>
        <begin position="4"/>
        <end position="31"/>
    </location>
</feature>
<dbReference type="PANTHER" id="PTHR43230:SF3">
    <property type="entry name" value="ABC-TYPE DIPEPTIDE_OLIGOPEPTIDE TRANSPORT SYSTEM, ATPASE COMPONENT"/>
    <property type="match status" value="1"/>
</dbReference>
<feature type="domain" description="Oligopeptide/dipeptide ABC transporter C-terminal" evidence="5">
    <location>
        <begin position="83"/>
        <end position="148"/>
    </location>
</feature>
<organism evidence="6">
    <name type="scientific">marine sediment metagenome</name>
    <dbReference type="NCBI Taxonomy" id="412755"/>
    <lineage>
        <taxon>unclassified sequences</taxon>
        <taxon>metagenomes</taxon>
        <taxon>ecological metagenomes</taxon>
    </lineage>
</organism>
<reference evidence="6" key="1">
    <citation type="journal article" date="2014" name="Front. Microbiol.">
        <title>High frequency of phylogenetically diverse reductive dehalogenase-homologous genes in deep subseafloor sedimentary metagenomes.</title>
        <authorList>
            <person name="Kawai M."/>
            <person name="Futagami T."/>
            <person name="Toyoda A."/>
            <person name="Takaki Y."/>
            <person name="Nishi S."/>
            <person name="Hori S."/>
            <person name="Arai W."/>
            <person name="Tsubouchi T."/>
            <person name="Morono Y."/>
            <person name="Uchiyama I."/>
            <person name="Ito T."/>
            <person name="Fujiyama A."/>
            <person name="Inagaki F."/>
            <person name="Takami H."/>
        </authorList>
    </citation>
    <scope>NUCLEOTIDE SEQUENCE</scope>
    <source>
        <strain evidence="6">Expedition CK06-06</strain>
    </source>
</reference>
<evidence type="ECO:0000256" key="2">
    <source>
        <dbReference type="ARBA" id="ARBA00022741"/>
    </source>
</evidence>
<sequence>PILLSGGQRQRVGVARVLILRPKLVVADEPISMLDVSVRIGVLELLLAMRDEFGISLVYITHDLATARYICDRIAIMYLGKIVEIGPTEVIYSKPLHPYTQALIAAVPVPDPTVKMQKLPIKGYVPLTGAEASSTCGFYERCPYAMKKHTGEEPPLIEVEPNHYVACFKVK</sequence>